<feature type="compositionally biased region" description="Basic and acidic residues" evidence="9">
    <location>
        <begin position="818"/>
        <end position="830"/>
    </location>
</feature>
<protein>
    <recommendedName>
        <fullName evidence="4">CST complex subunit CTC1</fullName>
    </recommendedName>
</protein>
<keyword evidence="7" id="KW-0238">DNA-binding</keyword>
<accession>A0A9Q0XL25</accession>
<comment type="subcellular location">
    <subcellularLocation>
        <location evidence="2">Chromosome</location>
        <location evidence="2">Telomere</location>
    </subcellularLocation>
    <subcellularLocation>
        <location evidence="1">Nucleus</location>
    </subcellularLocation>
</comment>
<evidence type="ECO:0000256" key="1">
    <source>
        <dbReference type="ARBA" id="ARBA00004123"/>
    </source>
</evidence>
<dbReference type="AlphaFoldDB" id="A0A9Q0XL25"/>
<sequence length="1151" mass="128359">MAEPPAALGGELAPSSCSASRSALRHHWLQAMQGSGGTGDPPVEAAWRCLVRALGPCTGRGGADDLLQGYSFVTISELQSQQRMPCCSHLTWSSDEFNAWAHQGIGILPEHRILPRTHLILFGYLTDQIVGGKDLPNGSLYLRDSTGMLPCVVLHFKLEWLGFPLLLPGWIYIPQSGPNTGGYLEILGDPIQVMSGPMKTVGVVPFFYPGQAAQLLRSRPQCKTKAKWNVAGELVRLSSILRIHHKTYFFLFLKCSISAACVPVLVQNPPQLVWHNALQLGCWYILTNLKISGFKASRLKVFLACSSSDLLPHCIEHVKDPFLPNASEGGAVVSAPAITCVTSNNLLELEEEENTLAPVKTSMMSSYTGTITKVLNAQAGLFELDNRFILCLTYQPLLHSGRGLRPGAHIELRDVHLMQELVATSLPVFGACLHSTVALKSFSKYSTLHQPFAASFGNLYIRLLLRYNLSLPLYLHLVHLLETFEQRFCYFIQQAAGAAEKFVVPILDSFGLSREQERNIDQEILAESHQCPIDKTQMLERPCQIPPFSLLHTMAVKKCWETFSPRQQLRSVEEVCSLSAQELNRRMAWSYDTLSAESFQPRVVLLGVLECSRRGSLHLRDKTKTFPCVIFYRDGRPFADTSLLGCLLQIEIFQLVMERFLQSDFPSWQELESHEYIKEKRTRLYVQFFYEDVKILHAPGKRVPMHLRALEGTSSGAEDHDGSKAEPRSPEGEIPDEGRAVLDGSPPARAKSGAQKAGGVSRLFLVIQKEGLLERNYREPSEGQRAAREAHLCFQATVQWMSQAELCKEPGDPGSQAEQHKAGRREEASEARQQGTCQRTGKQVLLVFRKKSLRWFSFLHPDHVYQLIFPECSDLDVLDKCVPLAPGRPGNGLSCFSFLLVPDKAYLQHVSHVSQMVSPVSERKQNQFSIAEILSPSFTDSLVSFSGEIVERSLCGPAVSSLKKKGNCLPWHYTVKLSISPTASSPLLLDVYVDHVFLLDLQGMLPGARIIFQNQERKVSRVLVEDGTSEFVVVCRNQQVQQVLGLGPKEWSILQSHIRSKGSVSIYSSASSAPEGTEELEDVLMWYLRGLCRSPVVCRTLRLTCQLNRAPSEAERTGAGHLTRFLSNEVEFLSQTRPRRCLVCLNIQEAP</sequence>
<dbReference type="GO" id="GO:1990879">
    <property type="term" value="C:CST complex"/>
    <property type="evidence" value="ECO:0007669"/>
    <property type="project" value="TreeGrafter"/>
</dbReference>
<dbReference type="GO" id="GO:0010833">
    <property type="term" value="P:telomere maintenance via telomere lengthening"/>
    <property type="evidence" value="ECO:0007669"/>
    <property type="project" value="TreeGrafter"/>
</dbReference>
<evidence type="ECO:0000256" key="7">
    <source>
        <dbReference type="ARBA" id="ARBA00023125"/>
    </source>
</evidence>
<keyword evidence="11" id="KW-1185">Reference proteome</keyword>
<dbReference type="GO" id="GO:0042162">
    <property type="term" value="F:telomeric DNA binding"/>
    <property type="evidence" value="ECO:0007669"/>
    <property type="project" value="TreeGrafter"/>
</dbReference>
<proteinExistence type="inferred from homology"/>
<keyword evidence="6" id="KW-0779">Telomere</keyword>
<evidence type="ECO:0000256" key="3">
    <source>
        <dbReference type="ARBA" id="ARBA00006332"/>
    </source>
</evidence>
<reference evidence="10" key="1">
    <citation type="journal article" date="2023" name="DNA Res.">
        <title>Chromosome-level genome assembly of Phrynocephalus forsythii using third-generation DNA sequencing and Hi-C analysis.</title>
        <authorList>
            <person name="Qi Y."/>
            <person name="Zhao W."/>
            <person name="Zhao Y."/>
            <person name="Niu C."/>
            <person name="Cao S."/>
            <person name="Zhang Y."/>
        </authorList>
    </citation>
    <scope>NUCLEOTIDE SEQUENCE</scope>
    <source>
        <tissue evidence="10">Muscle</tissue>
    </source>
</reference>
<comment type="similarity">
    <text evidence="3">Belongs to the CTC1 family.</text>
</comment>
<evidence type="ECO:0000256" key="9">
    <source>
        <dbReference type="SAM" id="MobiDB-lite"/>
    </source>
</evidence>
<dbReference type="InterPro" id="IPR042617">
    <property type="entry name" value="CTC1-like"/>
</dbReference>
<organism evidence="10 11">
    <name type="scientific">Phrynocephalus forsythii</name>
    <dbReference type="NCBI Taxonomy" id="171643"/>
    <lineage>
        <taxon>Eukaryota</taxon>
        <taxon>Metazoa</taxon>
        <taxon>Chordata</taxon>
        <taxon>Craniata</taxon>
        <taxon>Vertebrata</taxon>
        <taxon>Euteleostomi</taxon>
        <taxon>Lepidosauria</taxon>
        <taxon>Squamata</taxon>
        <taxon>Bifurcata</taxon>
        <taxon>Unidentata</taxon>
        <taxon>Episquamata</taxon>
        <taxon>Toxicofera</taxon>
        <taxon>Iguania</taxon>
        <taxon>Acrodonta</taxon>
        <taxon>Agamidae</taxon>
        <taxon>Agaminae</taxon>
        <taxon>Phrynocephalus</taxon>
    </lineage>
</organism>
<gene>
    <name evidence="10" type="ORF">JRQ81_004151</name>
</gene>
<comment type="caution">
    <text evidence="10">The sequence shown here is derived from an EMBL/GenBank/DDBJ whole genome shotgun (WGS) entry which is preliminary data.</text>
</comment>
<evidence type="ECO:0000256" key="8">
    <source>
        <dbReference type="ARBA" id="ARBA00023242"/>
    </source>
</evidence>
<dbReference type="Pfam" id="PF15489">
    <property type="entry name" value="CTC1"/>
    <property type="match status" value="1"/>
</dbReference>
<evidence type="ECO:0000256" key="6">
    <source>
        <dbReference type="ARBA" id="ARBA00022895"/>
    </source>
</evidence>
<dbReference type="InterPro" id="IPR029156">
    <property type="entry name" value="CTC1"/>
</dbReference>
<evidence type="ECO:0000256" key="4">
    <source>
        <dbReference type="ARBA" id="ARBA00016175"/>
    </source>
</evidence>
<evidence type="ECO:0000313" key="10">
    <source>
        <dbReference type="EMBL" id="KAJ7317989.1"/>
    </source>
</evidence>
<dbReference type="GO" id="GO:0045740">
    <property type="term" value="P:positive regulation of DNA replication"/>
    <property type="evidence" value="ECO:0007669"/>
    <property type="project" value="TreeGrafter"/>
</dbReference>
<evidence type="ECO:0000313" key="11">
    <source>
        <dbReference type="Proteomes" id="UP001142489"/>
    </source>
</evidence>
<dbReference type="OrthoDB" id="2314520at2759"/>
<keyword evidence="5" id="KW-0158">Chromosome</keyword>
<dbReference type="PANTHER" id="PTHR14865">
    <property type="entry name" value="CST COMPLEX SUBUNIT CTC1"/>
    <property type="match status" value="1"/>
</dbReference>
<evidence type="ECO:0000256" key="2">
    <source>
        <dbReference type="ARBA" id="ARBA00004574"/>
    </source>
</evidence>
<dbReference type="Proteomes" id="UP001142489">
    <property type="component" value="Unassembled WGS sequence"/>
</dbReference>
<dbReference type="PANTHER" id="PTHR14865:SF2">
    <property type="entry name" value="CST COMPLEX SUBUNIT CTC1"/>
    <property type="match status" value="1"/>
</dbReference>
<keyword evidence="8" id="KW-0539">Nucleus</keyword>
<feature type="region of interest" description="Disordered" evidence="9">
    <location>
        <begin position="807"/>
        <end position="835"/>
    </location>
</feature>
<dbReference type="GO" id="GO:0003697">
    <property type="term" value="F:single-stranded DNA binding"/>
    <property type="evidence" value="ECO:0007669"/>
    <property type="project" value="InterPro"/>
</dbReference>
<feature type="region of interest" description="Disordered" evidence="9">
    <location>
        <begin position="713"/>
        <end position="755"/>
    </location>
</feature>
<feature type="compositionally biased region" description="Basic and acidic residues" evidence="9">
    <location>
        <begin position="717"/>
        <end position="740"/>
    </location>
</feature>
<evidence type="ECO:0000256" key="5">
    <source>
        <dbReference type="ARBA" id="ARBA00022454"/>
    </source>
</evidence>
<dbReference type="EMBL" id="JAPFRF010000011">
    <property type="protein sequence ID" value="KAJ7317989.1"/>
    <property type="molecule type" value="Genomic_DNA"/>
</dbReference>
<name>A0A9Q0XL25_9SAUR</name>